<dbReference type="Pfam" id="PF00560">
    <property type="entry name" value="LRR_1"/>
    <property type="match status" value="1"/>
</dbReference>
<dbReference type="GO" id="GO:0031267">
    <property type="term" value="F:small GTPase binding"/>
    <property type="evidence" value="ECO:0007669"/>
    <property type="project" value="TreeGrafter"/>
</dbReference>
<dbReference type="GO" id="GO:0005096">
    <property type="term" value="F:GTPase activator activity"/>
    <property type="evidence" value="ECO:0007669"/>
    <property type="project" value="UniProtKB-KW"/>
</dbReference>
<dbReference type="GO" id="GO:0005829">
    <property type="term" value="C:cytosol"/>
    <property type="evidence" value="ECO:0007669"/>
    <property type="project" value="TreeGrafter"/>
</dbReference>
<evidence type="ECO:0000313" key="4">
    <source>
        <dbReference type="EMBL" id="KRH93696.1"/>
    </source>
</evidence>
<evidence type="ECO:0000256" key="1">
    <source>
        <dbReference type="ARBA" id="ARBA00022468"/>
    </source>
</evidence>
<keyword evidence="2" id="KW-0433">Leucine-rich repeat</keyword>
<reference evidence="4 5" key="1">
    <citation type="submission" date="2015-07" db="EMBL/GenBank/DDBJ databases">
        <title>The genome of Pseudoloma neurophilia, a relevant intracellular parasite of the zebrafish.</title>
        <authorList>
            <person name="Ndikumana S."/>
            <person name="Pelin A."/>
            <person name="Sanders J."/>
            <person name="Corradi N."/>
        </authorList>
    </citation>
    <scope>NUCLEOTIDE SEQUENCE [LARGE SCALE GENOMIC DNA]</scope>
    <source>
        <strain evidence="4 5">MK1</strain>
    </source>
</reference>
<evidence type="ECO:0000256" key="3">
    <source>
        <dbReference type="ARBA" id="ARBA00022737"/>
    </source>
</evidence>
<evidence type="ECO:0000256" key="2">
    <source>
        <dbReference type="ARBA" id="ARBA00022614"/>
    </source>
</evidence>
<dbReference type="AlphaFoldDB" id="A0A0R0M4C0"/>
<proteinExistence type="predicted"/>
<keyword evidence="3" id="KW-0677">Repeat</keyword>
<dbReference type="VEuPathDB" id="MicrosporidiaDB:M153_6470001"/>
<dbReference type="GO" id="GO:0006913">
    <property type="term" value="P:nucleocytoplasmic transport"/>
    <property type="evidence" value="ECO:0007669"/>
    <property type="project" value="TreeGrafter"/>
</dbReference>
<dbReference type="Pfam" id="PF13516">
    <property type="entry name" value="LRR_6"/>
    <property type="match status" value="1"/>
</dbReference>
<dbReference type="OrthoDB" id="184583at2759"/>
<dbReference type="InterPro" id="IPR001611">
    <property type="entry name" value="Leu-rich_rpt"/>
</dbReference>
<dbReference type="InterPro" id="IPR027038">
    <property type="entry name" value="RanGap"/>
</dbReference>
<gene>
    <name evidence="4" type="ORF">M153_6470001</name>
</gene>
<evidence type="ECO:0000313" key="5">
    <source>
        <dbReference type="Proteomes" id="UP000051530"/>
    </source>
</evidence>
<feature type="non-terminal residue" evidence="4">
    <location>
        <position position="1"/>
    </location>
</feature>
<organism evidence="4 5">
    <name type="scientific">Pseudoloma neurophilia</name>
    <dbReference type="NCBI Taxonomy" id="146866"/>
    <lineage>
        <taxon>Eukaryota</taxon>
        <taxon>Fungi</taxon>
        <taxon>Fungi incertae sedis</taxon>
        <taxon>Microsporidia</taxon>
        <taxon>Pseudoloma</taxon>
    </lineage>
</organism>
<dbReference type="Gene3D" id="3.80.10.10">
    <property type="entry name" value="Ribonuclease Inhibitor"/>
    <property type="match status" value="1"/>
</dbReference>
<dbReference type="EMBL" id="LGUB01000246">
    <property type="protein sequence ID" value="KRH93696.1"/>
    <property type="molecule type" value="Genomic_DNA"/>
</dbReference>
<dbReference type="PANTHER" id="PTHR24113:SF12">
    <property type="entry name" value="RAN GTPASE-ACTIVATING PROTEIN 1"/>
    <property type="match status" value="1"/>
</dbReference>
<dbReference type="InterPro" id="IPR032675">
    <property type="entry name" value="LRR_dom_sf"/>
</dbReference>
<dbReference type="Proteomes" id="UP000051530">
    <property type="component" value="Unassembled WGS sequence"/>
</dbReference>
<accession>A0A0R0M4C0</accession>
<name>A0A0R0M4C0_9MICR</name>
<dbReference type="GO" id="GO:0005634">
    <property type="term" value="C:nucleus"/>
    <property type="evidence" value="ECO:0007669"/>
    <property type="project" value="TreeGrafter"/>
</dbReference>
<sequence length="355" mass="40646">LLTFHEKRIFTTAESVKELTDKINDSYDSFDFAMNTFHFEAFEVLMDCLSKIKVRKLVLHNAFATMPKEEVEKCLNCFNKLNPLNLEHLDLTDNAISTVIPPFLFDFLIRCSNLKVLKVRNCGFGAIGAKNLSDAIKDIKNKDSLQYVDISQNRMLHGAKHIFEVLSEFKNLKSFLIKYNSISSETMDDCIPLIKDHNLELFDITDNALSPKSCKVLGTAFQNIDQLEIGDCLMGDEGLKEFINGFLDNKPHVKIIEPVKNDDLVDKTKKEEKVKKLLNISYNDLTQDSIDLIVENFTILNLKKLIIYGNDEDDILQLEKLATDHGTELIFTDPEDLDEDDIIPESLIKEFERIL</sequence>
<dbReference type="SUPFAM" id="SSF52047">
    <property type="entry name" value="RNI-like"/>
    <property type="match status" value="1"/>
</dbReference>
<comment type="caution">
    <text evidence="4">The sequence shown here is derived from an EMBL/GenBank/DDBJ whole genome shotgun (WGS) entry which is preliminary data.</text>
</comment>
<protein>
    <submittedName>
        <fullName evidence="4">Ran GTPase-activating protein</fullName>
    </submittedName>
</protein>
<dbReference type="PANTHER" id="PTHR24113">
    <property type="entry name" value="RAN GTPASE-ACTIVATING PROTEIN 1"/>
    <property type="match status" value="1"/>
</dbReference>
<keyword evidence="5" id="KW-1185">Reference proteome</keyword>
<keyword evidence="1" id="KW-0343">GTPase activation</keyword>
<dbReference type="GO" id="GO:0048471">
    <property type="term" value="C:perinuclear region of cytoplasm"/>
    <property type="evidence" value="ECO:0007669"/>
    <property type="project" value="TreeGrafter"/>
</dbReference>